<feature type="domain" description="Peptidase M20 dimerisation" evidence="4">
    <location>
        <begin position="200"/>
        <end position="358"/>
    </location>
</feature>
<accession>A0L7W4</accession>
<organism evidence="5 6">
    <name type="scientific">Magnetococcus marinus (strain ATCC BAA-1437 / JCM 17883 / MC-1)</name>
    <dbReference type="NCBI Taxonomy" id="156889"/>
    <lineage>
        <taxon>Bacteria</taxon>
        <taxon>Pseudomonadati</taxon>
        <taxon>Pseudomonadota</taxon>
        <taxon>Magnetococcia</taxon>
        <taxon>Magnetococcales</taxon>
        <taxon>Magnetococcaceae</taxon>
        <taxon>Magnetococcus</taxon>
    </lineage>
</organism>
<evidence type="ECO:0000313" key="5">
    <source>
        <dbReference type="EMBL" id="ABK44057.1"/>
    </source>
</evidence>
<dbReference type="Pfam" id="PF07687">
    <property type="entry name" value="M20_dimer"/>
    <property type="match status" value="1"/>
</dbReference>
<dbReference type="HOGENOM" id="CLU_029469_2_1_5"/>
<dbReference type="InterPro" id="IPR051458">
    <property type="entry name" value="Cyt/Met_Dipeptidase"/>
</dbReference>
<keyword evidence="2" id="KW-0479">Metal-binding</keyword>
<evidence type="ECO:0000256" key="2">
    <source>
        <dbReference type="ARBA" id="ARBA00022723"/>
    </source>
</evidence>
<dbReference type="eggNOG" id="COG0624">
    <property type="taxonomic scope" value="Bacteria"/>
</dbReference>
<sequence length="465" mass="51076">MSGFAQRPPLPDAHKRQDYLARLIEYLKIPSISADPAYAADLDRCANYTADLLRWAGMPEVELLPIVGAPAYVVARRMVNPQAPTLLIYGHYDVQPEIPVERWTTPPFTPHVRQDRLFARGATDDKGQVMMHIAAIAQLLQQGGEIPYNLIFLVEGEEEIGSPHLQQFLASYGASLPCDLLLLSDTAMWDIGKPAITTSIRGMALMELTLSSASRDLHSGTYGGAVANPLEMLSRLLTTLKDDEGRILVEGFHDGVLPISPAMSDELQAIPFNETVWRQGIGLSQSWGDPDYALLERLWMRPTLEINGLWGGYCGQGMKTVLPAQAHAKLSMRLVPNQDPAHVSRVVEQHLYKHLPPHAHLQIEHAPGSGFGLRVDGAHPLLHAVRRGLEEAFGEAPLLIGEGATIPAVAALKERLGAMPILIGFALPDAKCHAPDENIHLPTFYAGIEALIRIYSYYSADLMQE</sequence>
<dbReference type="InterPro" id="IPR011650">
    <property type="entry name" value="Peptidase_M20_dimer"/>
</dbReference>
<reference evidence="5 6" key="2">
    <citation type="journal article" date="2012" name="Int. J. Syst. Evol. Microbiol.">
        <title>Magnetococcus marinus gen. nov., sp. nov., a marine, magnetotactic bacterium that represents a novel lineage (Magnetococcaceae fam. nov.; Magnetococcales ord. nov.) at the base of the Alphaproteobacteria.</title>
        <authorList>
            <person name="Bazylinski D.A."/>
            <person name="Williams T.J."/>
            <person name="Lefevre C.T."/>
            <person name="Berg R.J."/>
            <person name="Zhang C.L."/>
            <person name="Bowser S.S."/>
            <person name="Dean A.J."/>
            <person name="Beveridge T.J."/>
        </authorList>
    </citation>
    <scope>NUCLEOTIDE SEQUENCE [LARGE SCALE GENOMIC DNA]</scope>
    <source>
        <strain evidence="6">ATCC BAA-1437 / JCM 17883 / MC-1</strain>
    </source>
</reference>
<dbReference type="Gene3D" id="3.30.70.360">
    <property type="match status" value="1"/>
</dbReference>
<dbReference type="STRING" id="156889.Mmc1_1548"/>
<dbReference type="PANTHER" id="PTHR43270">
    <property type="entry name" value="BETA-ALA-HIS DIPEPTIDASE"/>
    <property type="match status" value="1"/>
</dbReference>
<proteinExistence type="predicted"/>
<dbReference type="Proteomes" id="UP000002586">
    <property type="component" value="Chromosome"/>
</dbReference>
<evidence type="ECO:0000259" key="4">
    <source>
        <dbReference type="Pfam" id="PF07687"/>
    </source>
</evidence>
<dbReference type="GO" id="GO:0046872">
    <property type="term" value="F:metal ion binding"/>
    <property type="evidence" value="ECO:0007669"/>
    <property type="project" value="UniProtKB-KW"/>
</dbReference>
<dbReference type="SUPFAM" id="SSF53187">
    <property type="entry name" value="Zn-dependent exopeptidases"/>
    <property type="match status" value="1"/>
</dbReference>
<keyword evidence="1" id="KW-0645">Protease</keyword>
<name>A0L7W4_MAGMM</name>
<keyword evidence="6" id="KW-1185">Reference proteome</keyword>
<dbReference type="RefSeq" id="WP_011713207.1">
    <property type="nucleotide sequence ID" value="NC_008576.1"/>
</dbReference>
<dbReference type="GO" id="GO:0008233">
    <property type="term" value="F:peptidase activity"/>
    <property type="evidence" value="ECO:0007669"/>
    <property type="project" value="UniProtKB-KW"/>
</dbReference>
<reference evidence="6" key="1">
    <citation type="journal article" date="2009" name="Appl. Environ. Microbiol.">
        <title>Complete genome sequence of the chemolithoautotrophic marine magnetotactic coccus strain MC-1.</title>
        <authorList>
            <person name="Schubbe S."/>
            <person name="Williams T.J."/>
            <person name="Xie G."/>
            <person name="Kiss H.E."/>
            <person name="Brettin T.S."/>
            <person name="Martinez D."/>
            <person name="Ross C.A."/>
            <person name="Schuler D."/>
            <person name="Cox B.L."/>
            <person name="Nealson K.H."/>
            <person name="Bazylinski D.A."/>
        </authorList>
    </citation>
    <scope>NUCLEOTIDE SEQUENCE [LARGE SCALE GENOMIC DNA]</scope>
    <source>
        <strain evidence="6">ATCC BAA-1437 / JCM 17883 / MC-1</strain>
    </source>
</reference>
<dbReference type="NCBIfam" id="NF005914">
    <property type="entry name" value="PRK07907.1"/>
    <property type="match status" value="1"/>
</dbReference>
<dbReference type="KEGG" id="mgm:Mmc1_1548"/>
<dbReference type="OrthoDB" id="9761532at2"/>
<evidence type="ECO:0000256" key="3">
    <source>
        <dbReference type="ARBA" id="ARBA00022801"/>
    </source>
</evidence>
<evidence type="ECO:0000256" key="1">
    <source>
        <dbReference type="ARBA" id="ARBA00022670"/>
    </source>
</evidence>
<dbReference type="Pfam" id="PF01546">
    <property type="entry name" value="Peptidase_M20"/>
    <property type="match status" value="1"/>
</dbReference>
<protein>
    <submittedName>
        <fullName evidence="5">Peptidase M20</fullName>
    </submittedName>
</protein>
<dbReference type="PANTHER" id="PTHR43270:SF12">
    <property type="entry name" value="SUCCINYL-DIAMINOPIMELATE DESUCCINYLASE"/>
    <property type="match status" value="1"/>
</dbReference>
<dbReference type="NCBIfam" id="NF006579">
    <property type="entry name" value="PRK09104.1"/>
    <property type="match status" value="1"/>
</dbReference>
<dbReference type="Gene3D" id="3.40.630.10">
    <property type="entry name" value="Zn peptidases"/>
    <property type="match status" value="1"/>
</dbReference>
<dbReference type="AlphaFoldDB" id="A0L7W4"/>
<dbReference type="NCBIfam" id="NF006053">
    <property type="entry name" value="PRK08201.1"/>
    <property type="match status" value="1"/>
</dbReference>
<dbReference type="EMBL" id="CP000471">
    <property type="protein sequence ID" value="ABK44057.1"/>
    <property type="molecule type" value="Genomic_DNA"/>
</dbReference>
<dbReference type="GO" id="GO:0006508">
    <property type="term" value="P:proteolysis"/>
    <property type="evidence" value="ECO:0007669"/>
    <property type="project" value="UniProtKB-KW"/>
</dbReference>
<keyword evidence="3" id="KW-0378">Hydrolase</keyword>
<dbReference type="InterPro" id="IPR002933">
    <property type="entry name" value="Peptidase_M20"/>
</dbReference>
<evidence type="ECO:0000313" key="6">
    <source>
        <dbReference type="Proteomes" id="UP000002586"/>
    </source>
</evidence>
<gene>
    <name evidence="5" type="ordered locus">Mmc1_1548</name>
</gene>